<dbReference type="EMBL" id="CP035485">
    <property type="protein sequence ID" value="QDI91387.1"/>
    <property type="molecule type" value="Genomic_DNA"/>
</dbReference>
<evidence type="ECO:0000313" key="3">
    <source>
        <dbReference type="Proteomes" id="UP000319756"/>
    </source>
</evidence>
<sequence>MNTVPDSMAQIKRAISPSSSTGERTEGVGLYAYNVWSNEEDSTSQQEMIQSLSQPTELNDGDPPFPDKVPPHDPSWKSEDTGYLLGHWTGEDTTLSGHIVTVSSASQSYTTTVDGNRLFVLCNVPSGDYTLEIEGTALQDVLTIEANTITRIMI</sequence>
<dbReference type="AlphaFoldDB" id="A0A514LHS0"/>
<evidence type="ECO:0000313" key="2">
    <source>
        <dbReference type="EMBL" id="QDI91387.1"/>
    </source>
</evidence>
<feature type="compositionally biased region" description="Polar residues" evidence="1">
    <location>
        <begin position="43"/>
        <end position="57"/>
    </location>
</feature>
<keyword evidence="3" id="KW-1185">Reference proteome</keyword>
<feature type="region of interest" description="Disordered" evidence="1">
    <location>
        <begin position="39"/>
        <end position="83"/>
    </location>
</feature>
<name>A0A514LHS0_9BACI</name>
<dbReference type="Proteomes" id="UP000319756">
    <property type="component" value="Chromosome"/>
</dbReference>
<gene>
    <name evidence="2" type="ORF">EPH95_09525</name>
</gene>
<organism evidence="2 3">
    <name type="scientific">Salicibibacter halophilus</name>
    <dbReference type="NCBI Taxonomy" id="2502791"/>
    <lineage>
        <taxon>Bacteria</taxon>
        <taxon>Bacillati</taxon>
        <taxon>Bacillota</taxon>
        <taxon>Bacilli</taxon>
        <taxon>Bacillales</taxon>
        <taxon>Bacillaceae</taxon>
        <taxon>Salicibibacter</taxon>
    </lineage>
</organism>
<dbReference type="KEGG" id="sale:EPH95_09525"/>
<feature type="region of interest" description="Disordered" evidence="1">
    <location>
        <begin position="1"/>
        <end position="26"/>
    </location>
</feature>
<accession>A0A514LHS0</accession>
<dbReference type="Gene3D" id="2.60.40.1120">
    <property type="entry name" value="Carboxypeptidase-like, regulatory domain"/>
    <property type="match status" value="1"/>
</dbReference>
<reference evidence="3" key="1">
    <citation type="submission" date="2019-01" db="EMBL/GenBank/DDBJ databases">
        <title>Genomic analysis of Salicibibacter sp. NKC3-5.</title>
        <authorList>
            <person name="Oh Y.J."/>
        </authorList>
    </citation>
    <scope>NUCLEOTIDE SEQUENCE [LARGE SCALE GENOMIC DNA]</scope>
    <source>
        <strain evidence="3">NKC3-5</strain>
    </source>
</reference>
<proteinExistence type="predicted"/>
<protein>
    <submittedName>
        <fullName evidence="2">Uncharacterized protein</fullName>
    </submittedName>
</protein>
<evidence type="ECO:0000256" key="1">
    <source>
        <dbReference type="SAM" id="MobiDB-lite"/>
    </source>
</evidence>
<feature type="compositionally biased region" description="Basic and acidic residues" evidence="1">
    <location>
        <begin position="69"/>
        <end position="80"/>
    </location>
</feature>